<gene>
    <name evidence="2" type="ORF">AOX59_14010</name>
</gene>
<name>A0A0U4FLN9_9BACI</name>
<dbReference type="Pfam" id="PF08378">
    <property type="entry name" value="NERD"/>
    <property type="match status" value="1"/>
</dbReference>
<organism evidence="2 3">
    <name type="scientific">Lentibacillus amyloliquefaciens</name>
    <dbReference type="NCBI Taxonomy" id="1472767"/>
    <lineage>
        <taxon>Bacteria</taxon>
        <taxon>Bacillati</taxon>
        <taxon>Bacillota</taxon>
        <taxon>Bacilli</taxon>
        <taxon>Bacillales</taxon>
        <taxon>Bacillaceae</taxon>
        <taxon>Lentibacillus</taxon>
    </lineage>
</organism>
<sequence length="301" mass="35514">MPYKPRNHPDELLLFHSLNIRGDLTSKEKQYYLNLSKGFEGEVIFDRQTEQLQCDCCVLNDLLLQTNNTLFQIDSLIITSKQAHMFEVKNYEGEYGWYADKFYKLPHYEILNPLHQLERSESLLRQIFHEHAINLPIKASVVFINPEFTLFQAHPDKPFILPTQIKSSMRKLNSITSKLTNTHRHIAEKLNTLHIEKSPYQLLPNYHYAKLRKGIPCLKCHSLSTVAERQKLICLKCGHKEVIAMAILRSVKEFKRMFPKHKVTTSIIQDWCLVVHSKKRIRKVLDQYFTKIGSNRWVYYE</sequence>
<dbReference type="PROSITE" id="PS50965">
    <property type="entry name" value="NERD"/>
    <property type="match status" value="1"/>
</dbReference>
<dbReference type="EMBL" id="CP013862">
    <property type="protein sequence ID" value="ALX49582.1"/>
    <property type="molecule type" value="Genomic_DNA"/>
</dbReference>
<dbReference type="Proteomes" id="UP000050331">
    <property type="component" value="Chromosome"/>
</dbReference>
<dbReference type="RefSeq" id="WP_068446497.1">
    <property type="nucleotide sequence ID" value="NZ_CP013862.1"/>
</dbReference>
<protein>
    <submittedName>
        <fullName evidence="2">Nuclease</fullName>
    </submittedName>
</protein>
<feature type="domain" description="NERD" evidence="1">
    <location>
        <begin position="37"/>
        <end position="147"/>
    </location>
</feature>
<dbReference type="KEGG" id="lao:AOX59_14010"/>
<dbReference type="InterPro" id="IPR011528">
    <property type="entry name" value="NERD"/>
</dbReference>
<reference evidence="2 3" key="1">
    <citation type="submission" date="2016-01" db="EMBL/GenBank/DDBJ databases">
        <title>Complete genome sequence of strain Lentibacillus amyloliquefaciens LAM0015T isolated from saline sediment.</title>
        <authorList>
            <person name="Wang J.-L."/>
            <person name="He M.-X."/>
        </authorList>
    </citation>
    <scope>NUCLEOTIDE SEQUENCE [LARGE SCALE GENOMIC DNA]</scope>
    <source>
        <strain evidence="2 3">LAM0015</strain>
    </source>
</reference>
<dbReference type="AlphaFoldDB" id="A0A0U4FLN9"/>
<proteinExistence type="predicted"/>
<accession>A0A0U4FLN9</accession>
<keyword evidence="3" id="KW-1185">Reference proteome</keyword>
<evidence type="ECO:0000313" key="3">
    <source>
        <dbReference type="Proteomes" id="UP000050331"/>
    </source>
</evidence>
<evidence type="ECO:0000259" key="1">
    <source>
        <dbReference type="PROSITE" id="PS50965"/>
    </source>
</evidence>
<evidence type="ECO:0000313" key="2">
    <source>
        <dbReference type="EMBL" id="ALX49582.1"/>
    </source>
</evidence>
<dbReference type="STRING" id="1472767.AOX59_14010"/>
<dbReference type="OrthoDB" id="2164794at2"/>